<sequence>MPRINLDDQRQTAASQGLERVVADGEAMREGILCVWDGDSAEARLEQHPEVLRRILRLGSVLLAGIPLLEIISRGTRHGQPVALWARFEPVPSRHNHIITKCPVPLAEMMGNIALEAM</sequence>
<organism evidence="1 2">
    <name type="scientific">Melastoma candidum</name>
    <dbReference type="NCBI Taxonomy" id="119954"/>
    <lineage>
        <taxon>Eukaryota</taxon>
        <taxon>Viridiplantae</taxon>
        <taxon>Streptophyta</taxon>
        <taxon>Embryophyta</taxon>
        <taxon>Tracheophyta</taxon>
        <taxon>Spermatophyta</taxon>
        <taxon>Magnoliopsida</taxon>
        <taxon>eudicotyledons</taxon>
        <taxon>Gunneridae</taxon>
        <taxon>Pentapetalae</taxon>
        <taxon>rosids</taxon>
        <taxon>malvids</taxon>
        <taxon>Myrtales</taxon>
        <taxon>Melastomataceae</taxon>
        <taxon>Melastomatoideae</taxon>
        <taxon>Melastomateae</taxon>
        <taxon>Melastoma</taxon>
    </lineage>
</organism>
<name>A0ACB9R5P9_9MYRT</name>
<evidence type="ECO:0000313" key="1">
    <source>
        <dbReference type="EMBL" id="KAI4373601.1"/>
    </source>
</evidence>
<proteinExistence type="predicted"/>
<reference evidence="2" key="1">
    <citation type="journal article" date="2023" name="Front. Plant Sci.">
        <title>Chromosomal-level genome assembly of Melastoma candidum provides insights into trichome evolution.</title>
        <authorList>
            <person name="Zhong Y."/>
            <person name="Wu W."/>
            <person name="Sun C."/>
            <person name="Zou P."/>
            <person name="Liu Y."/>
            <person name="Dai S."/>
            <person name="Zhou R."/>
        </authorList>
    </citation>
    <scope>NUCLEOTIDE SEQUENCE [LARGE SCALE GENOMIC DNA]</scope>
</reference>
<keyword evidence="2" id="KW-1185">Reference proteome</keyword>
<dbReference type="EMBL" id="CM042883">
    <property type="protein sequence ID" value="KAI4373601.1"/>
    <property type="molecule type" value="Genomic_DNA"/>
</dbReference>
<protein>
    <submittedName>
        <fullName evidence="1">Uncharacterized protein</fullName>
    </submittedName>
</protein>
<accession>A0ACB9R5P9</accession>
<dbReference type="Proteomes" id="UP001057402">
    <property type="component" value="Chromosome 4"/>
</dbReference>
<evidence type="ECO:0000313" key="2">
    <source>
        <dbReference type="Proteomes" id="UP001057402"/>
    </source>
</evidence>
<comment type="caution">
    <text evidence="1">The sequence shown here is derived from an EMBL/GenBank/DDBJ whole genome shotgun (WGS) entry which is preliminary data.</text>
</comment>
<gene>
    <name evidence="1" type="ORF">MLD38_011711</name>
</gene>